<dbReference type="PANTHER" id="PTHR14662:SF2">
    <property type="entry name" value="PARTNER AND LOCALIZER OF BRCA2"/>
    <property type="match status" value="1"/>
</dbReference>
<dbReference type="InterPro" id="IPR042417">
    <property type="entry name" value="PALB2"/>
</dbReference>
<keyword evidence="1" id="KW-0677">Repeat</keyword>
<dbReference type="SUPFAM" id="SSF50978">
    <property type="entry name" value="WD40 repeat-like"/>
    <property type="match status" value="1"/>
</dbReference>
<keyword evidence="4" id="KW-1185">Reference proteome</keyword>
<dbReference type="InterPro" id="IPR015943">
    <property type="entry name" value="WD40/YVTN_repeat-like_dom_sf"/>
</dbReference>
<organism evidence="3 4">
    <name type="scientific">Staurois parvus</name>
    <dbReference type="NCBI Taxonomy" id="386267"/>
    <lineage>
        <taxon>Eukaryota</taxon>
        <taxon>Metazoa</taxon>
        <taxon>Chordata</taxon>
        <taxon>Craniata</taxon>
        <taxon>Vertebrata</taxon>
        <taxon>Euteleostomi</taxon>
        <taxon>Amphibia</taxon>
        <taxon>Batrachia</taxon>
        <taxon>Anura</taxon>
        <taxon>Neobatrachia</taxon>
        <taxon>Ranoidea</taxon>
        <taxon>Ranidae</taxon>
        <taxon>Staurois</taxon>
    </lineage>
</organism>
<dbReference type="PANTHER" id="PTHR14662">
    <property type="entry name" value="PARTNER AND LOCALIZER OF BRCA2"/>
    <property type="match status" value="1"/>
</dbReference>
<dbReference type="EMBL" id="CATNWA010017338">
    <property type="protein sequence ID" value="CAI9599710.1"/>
    <property type="molecule type" value="Genomic_DNA"/>
</dbReference>
<accession>A0ABN9FRL0</accession>
<dbReference type="InterPro" id="IPR031920">
    <property type="entry name" value="PALB2_WD40"/>
</dbReference>
<name>A0ABN9FRL0_9NEOB</name>
<dbReference type="Proteomes" id="UP001162483">
    <property type="component" value="Unassembled WGS sequence"/>
</dbReference>
<feature type="domain" description="Partner and localiser of BRCA2 WD40" evidence="2">
    <location>
        <begin position="126"/>
        <end position="447"/>
    </location>
</feature>
<protein>
    <recommendedName>
        <fullName evidence="2">Partner and localiser of BRCA2 WD40 domain-containing protein</fullName>
    </recommendedName>
</protein>
<evidence type="ECO:0000256" key="1">
    <source>
        <dbReference type="ARBA" id="ARBA00022737"/>
    </source>
</evidence>
<evidence type="ECO:0000313" key="3">
    <source>
        <dbReference type="EMBL" id="CAI9599710.1"/>
    </source>
</evidence>
<reference evidence="3" key="1">
    <citation type="submission" date="2023-05" db="EMBL/GenBank/DDBJ databases">
        <authorList>
            <person name="Stuckert A."/>
        </authorList>
    </citation>
    <scope>NUCLEOTIDE SEQUENCE</scope>
</reference>
<dbReference type="InterPro" id="IPR036322">
    <property type="entry name" value="WD40_repeat_dom_sf"/>
</dbReference>
<evidence type="ECO:0000259" key="2">
    <source>
        <dbReference type="Pfam" id="PF16756"/>
    </source>
</evidence>
<gene>
    <name evidence="3" type="ORF">SPARVUS_LOCUS12654688</name>
</gene>
<comment type="caution">
    <text evidence="3">The sequence shown here is derived from an EMBL/GenBank/DDBJ whole genome shotgun (WGS) entry which is preliminary data.</text>
</comment>
<proteinExistence type="predicted"/>
<dbReference type="Gene3D" id="2.130.10.10">
    <property type="entry name" value="YVTN repeat-like/Quinoprotein amine dehydrogenase"/>
    <property type="match status" value="1"/>
</dbReference>
<evidence type="ECO:0000313" key="4">
    <source>
        <dbReference type="Proteomes" id="UP001162483"/>
    </source>
</evidence>
<sequence length="460" mass="50413">MNDFVASSCTPGLPFLGSTPAIFSSLHGSNTSVTCSLADERQQKVFLPEVCSREGPEFMSLRCMGGAGDIEDSKQCHDVLGQDDNMMVEGHCQYLEHQNSLLSKADKDRSVYVLSKRADNEDTEVETGSGGRLRLLSEIKDSCGGGCTVDLCPVWWEFSGSPELCIVAASESSVCLWRPQTEGNWDCAHTWSFTEMPVIQILPLSQEKNIVCVALGSLEIMEIWALFSPPERLGWEKQLVKRGHMKTAQGLSRHRLVSSGEHGQVVEVQQLSETGSTVESLSLVPPRDSVLAFCEVEGKRDALVGSTMDTYVVVWNAVTGHLLSTIYVGDHCSDLTCLSATSDSGLLFLVVSSLFGKPCEDAGSCIFKLIATNPQGGANTPIMSYVIPDKPSTRYQEGDVKRQKAAAVLTCGSIALWDIPRSHCSVTLPPSLDAPWCLVRWSHSPYCFADWKKRWNHMHL</sequence>
<dbReference type="Pfam" id="PF16756">
    <property type="entry name" value="PALB2_WD40"/>
    <property type="match status" value="1"/>
</dbReference>